<evidence type="ECO:0000313" key="1">
    <source>
        <dbReference type="EMBL" id="ACU17577.1"/>
    </source>
</evidence>
<protein>
    <submittedName>
        <fullName evidence="1">Uncharacterized protein</fullName>
    </submittedName>
</protein>
<proteinExistence type="evidence at transcript level"/>
<name>C6T6X5_SOYBN</name>
<dbReference type="AlphaFoldDB" id="C6T6X5"/>
<dbReference type="EMBL" id="BT093192">
    <property type="protein sequence ID" value="ACU17577.1"/>
    <property type="molecule type" value="mRNA"/>
</dbReference>
<sequence length="61" mass="7370">MIMATISSSQNSFIKLLQLPVSVNYRTDFNLAVKPNYFFAQCEFWFFFFFSKKKEKKKKKK</sequence>
<organism evidence="1">
    <name type="scientific">Glycine max</name>
    <name type="common">Soybean</name>
    <name type="synonym">Glycine hispida</name>
    <dbReference type="NCBI Taxonomy" id="3847"/>
    <lineage>
        <taxon>Eukaryota</taxon>
        <taxon>Viridiplantae</taxon>
        <taxon>Streptophyta</taxon>
        <taxon>Embryophyta</taxon>
        <taxon>Tracheophyta</taxon>
        <taxon>Spermatophyta</taxon>
        <taxon>Magnoliopsida</taxon>
        <taxon>eudicotyledons</taxon>
        <taxon>Gunneridae</taxon>
        <taxon>Pentapetalae</taxon>
        <taxon>rosids</taxon>
        <taxon>fabids</taxon>
        <taxon>Fabales</taxon>
        <taxon>Fabaceae</taxon>
        <taxon>Papilionoideae</taxon>
        <taxon>50 kb inversion clade</taxon>
        <taxon>NPAAA clade</taxon>
        <taxon>indigoferoid/millettioid clade</taxon>
        <taxon>Phaseoleae</taxon>
        <taxon>Glycine</taxon>
        <taxon>Glycine subgen. Soja</taxon>
    </lineage>
</organism>
<accession>C6T6X5</accession>
<feature type="non-terminal residue" evidence="1">
    <location>
        <position position="61"/>
    </location>
</feature>
<reference evidence="1" key="1">
    <citation type="submission" date="2009-08" db="EMBL/GenBank/DDBJ databases">
        <authorList>
            <person name="Cheung F."/>
            <person name="Xiao Y."/>
            <person name="Chan A."/>
            <person name="Moskal W."/>
            <person name="Town C.D."/>
        </authorList>
    </citation>
    <scope>NUCLEOTIDE SEQUENCE</scope>
</reference>